<evidence type="ECO:0000256" key="4">
    <source>
        <dbReference type="ARBA" id="ARBA00022692"/>
    </source>
</evidence>
<comment type="function">
    <text evidence="8 9">Essential cell division protein that stabilizes the FtsZ protofilaments by cross-linking them and that serves as a cytoplasmic membrane anchor for the Z ring. Also required for the recruitment to the septal ring of downstream cell division proteins.</text>
</comment>
<keyword evidence="2 8" id="KW-0997">Cell inner membrane</keyword>
<proteinExistence type="inferred from homology"/>
<dbReference type="InterPro" id="IPR036765">
    <property type="entry name" value="ZipA_FtsZ-bd_C_sf"/>
</dbReference>
<comment type="subcellular location">
    <subcellularLocation>
        <location evidence="8">Cell inner membrane</location>
        <topology evidence="8">Single-pass type I membrane protein</topology>
    </subcellularLocation>
    <text evidence="8">Localizes to the Z ring in an FtsZ-dependent manner.</text>
</comment>
<evidence type="ECO:0000313" key="12">
    <source>
        <dbReference type="Proteomes" id="UP001301442"/>
    </source>
</evidence>
<keyword evidence="1 8" id="KW-1003">Cell membrane</keyword>
<evidence type="ECO:0000256" key="7">
    <source>
        <dbReference type="ARBA" id="ARBA00023306"/>
    </source>
</evidence>
<dbReference type="SMART" id="SM00771">
    <property type="entry name" value="ZipA_C"/>
    <property type="match status" value="1"/>
</dbReference>
<protein>
    <recommendedName>
        <fullName evidence="8 9">Cell division protein ZipA</fullName>
    </recommendedName>
</protein>
<comment type="similarity">
    <text evidence="8 9">Belongs to the ZipA family.</text>
</comment>
<dbReference type="NCBIfam" id="TIGR02205">
    <property type="entry name" value="septum_zipA"/>
    <property type="match status" value="1"/>
</dbReference>
<dbReference type="Proteomes" id="UP001301442">
    <property type="component" value="Chromosome"/>
</dbReference>
<keyword evidence="7 8" id="KW-0131">Cell cycle</keyword>
<dbReference type="EMBL" id="CP136600">
    <property type="protein sequence ID" value="WOH37886.1"/>
    <property type="molecule type" value="Genomic_DNA"/>
</dbReference>
<evidence type="ECO:0000256" key="5">
    <source>
        <dbReference type="ARBA" id="ARBA00022989"/>
    </source>
</evidence>
<evidence type="ECO:0000313" key="11">
    <source>
        <dbReference type="EMBL" id="WOH37886.1"/>
    </source>
</evidence>
<evidence type="ECO:0000256" key="8">
    <source>
        <dbReference type="HAMAP-Rule" id="MF_00509"/>
    </source>
</evidence>
<dbReference type="PANTHER" id="PTHR38685:SF1">
    <property type="entry name" value="CELL DIVISION PROTEIN ZIPA"/>
    <property type="match status" value="1"/>
</dbReference>
<sequence>MELNFRTILIIISVIVIGGIYFHGRIKIRKNPYKLKAKVNDGDFSEEDIRNYDTQGFDQDGVGRPKPISLDAAEMPELTQQQSADLQANTPPPIEDEQLLEQAPTFSDIETLESSAPLPEIESAVEVKSEPVFEDPVGIKKSTTIKNAEPKPQIKPEQIADPSEPVFTTSETIVDEELPTISALAQETAEVQDIETVKPAKAKANAKVATTTVQPINKAKTRAELKRDQLEMDFDRANSNRKVEIEQEVLALSVVVNENQLISGAALLPNFLTLGLKFGEMNIFHRHQDNAGNGKITFSVANMVNPGTFDLDNMESFATKGITLFMTLPNAGDPVKVFKQMLSAAKQVANEFGGQVLDGQRSVMTKQTEQHYLSKIREFDRKARLAGY</sequence>
<keyword evidence="12" id="KW-1185">Reference proteome</keyword>
<organism evidence="11 12">
    <name type="scientific">Thalassotalea fonticola</name>
    <dbReference type="NCBI Taxonomy" id="3065649"/>
    <lineage>
        <taxon>Bacteria</taxon>
        <taxon>Pseudomonadati</taxon>
        <taxon>Pseudomonadota</taxon>
        <taxon>Gammaproteobacteria</taxon>
        <taxon>Alteromonadales</taxon>
        <taxon>Colwelliaceae</taxon>
        <taxon>Thalassotalea</taxon>
    </lineage>
</organism>
<dbReference type="RefSeq" id="WP_348396664.1">
    <property type="nucleotide sequence ID" value="NZ_CP136600.1"/>
</dbReference>
<evidence type="ECO:0000256" key="3">
    <source>
        <dbReference type="ARBA" id="ARBA00022618"/>
    </source>
</evidence>
<dbReference type="InterPro" id="IPR011919">
    <property type="entry name" value="Cell_div_ZipA"/>
</dbReference>
<keyword evidence="3 8" id="KW-0132">Cell division</keyword>
<evidence type="ECO:0000256" key="6">
    <source>
        <dbReference type="ARBA" id="ARBA00023136"/>
    </source>
</evidence>
<evidence type="ECO:0000256" key="2">
    <source>
        <dbReference type="ARBA" id="ARBA00022519"/>
    </source>
</evidence>
<dbReference type="Gene3D" id="3.30.1400.10">
    <property type="entry name" value="ZipA, C-terminal FtsZ-binding domain"/>
    <property type="match status" value="1"/>
</dbReference>
<gene>
    <name evidence="8 11" type="primary">zipA</name>
    <name evidence="11" type="ORF">RI844_01225</name>
</gene>
<dbReference type="InterPro" id="IPR007449">
    <property type="entry name" value="ZipA_FtsZ-bd_C"/>
</dbReference>
<dbReference type="HAMAP" id="MF_00509">
    <property type="entry name" value="ZipA"/>
    <property type="match status" value="1"/>
</dbReference>
<dbReference type="PANTHER" id="PTHR38685">
    <property type="entry name" value="CELL DIVISION PROTEIN ZIPA"/>
    <property type="match status" value="1"/>
</dbReference>
<dbReference type="Pfam" id="PF04354">
    <property type="entry name" value="ZipA_C"/>
    <property type="match status" value="1"/>
</dbReference>
<evidence type="ECO:0000256" key="9">
    <source>
        <dbReference type="RuleBase" id="RU003612"/>
    </source>
</evidence>
<name>A0ABZ0GPZ7_9GAMM</name>
<evidence type="ECO:0000259" key="10">
    <source>
        <dbReference type="SMART" id="SM00771"/>
    </source>
</evidence>
<reference evidence="11 12" key="1">
    <citation type="submission" date="2023-09" db="EMBL/GenBank/DDBJ databases">
        <authorList>
            <person name="Qi X."/>
        </authorList>
    </citation>
    <scope>NUCLEOTIDE SEQUENCE [LARGE SCALE GENOMIC DNA]</scope>
    <source>
        <strain evidence="11 12">S1-1</strain>
    </source>
</reference>
<feature type="transmembrane region" description="Helical" evidence="8">
    <location>
        <begin position="6"/>
        <end position="24"/>
    </location>
</feature>
<feature type="domain" description="ZipA C-terminal FtsZ-binding" evidence="10">
    <location>
        <begin position="246"/>
        <end position="376"/>
    </location>
</feature>
<keyword evidence="4 8" id="KW-0812">Transmembrane</keyword>
<keyword evidence="5 8" id="KW-1133">Transmembrane helix</keyword>
<comment type="subunit">
    <text evidence="8">Interacts with FtsZ via their C-terminal domains.</text>
</comment>
<accession>A0ABZ0GPZ7</accession>
<keyword evidence="6 8" id="KW-0472">Membrane</keyword>
<dbReference type="GO" id="GO:0051301">
    <property type="term" value="P:cell division"/>
    <property type="evidence" value="ECO:0007669"/>
    <property type="project" value="UniProtKB-KW"/>
</dbReference>
<evidence type="ECO:0000256" key="1">
    <source>
        <dbReference type="ARBA" id="ARBA00022475"/>
    </source>
</evidence>
<dbReference type="SUPFAM" id="SSF64383">
    <property type="entry name" value="Cell-division protein ZipA, C-terminal domain"/>
    <property type="match status" value="1"/>
</dbReference>